<dbReference type="PANTHER" id="PTHR21705">
    <property type="entry name" value="RAI16 PROTEIN-RELATED"/>
    <property type="match status" value="1"/>
</dbReference>
<dbReference type="InterPro" id="IPR045668">
    <property type="entry name" value="FHIP_KELAA_motif"/>
</dbReference>
<comment type="caution">
    <text evidence="5">The sequence shown here is derived from an EMBL/GenBank/DDBJ whole genome shotgun (WGS) entry which is preliminary data.</text>
</comment>
<sequence length="850" mass="96158">MSEWLKRLKNSSSSSAKSTTDSDSTSKSDDMLLNAHLDRKAVLDSFKNHWLQAWNIMLTKRIPMRFDTTNGGDANVITNDDVTTIINHIEQMTTLLLEENKHVSTCIASPIAMSPLMGKLLYFVLSFSFTLFVADYLLMESVLDKIFNWSLNAGEYTNVMKMEQLKLYELLITELCHQTALFQKPLIRPLLQLLATCGDCAPVEVEKRLVILLNTLCVSIEKNTHLLELFFAPYNDKEDVNVPSVSEITSSPQIISKFSYLHKPESRFLIVSLLIPFVHREGPIGQQARDSLLVILSLSRTQEAIGAYIAEHSNFCPVLATGLSGLYSSLPRKLPYDAIQMGDWHQITTEDINESPELRNFLHSLEFCNAVVQVSHAVVTNQLLEYIYQGFLVSVVGPALHQNSLEEMIATTAYLELFLRTINEPSLLQVFLRFVCVEKFDEQRILHTLIGRINANTKLGLVTIVFFRTLLDLNCEDVLLELVLKYLITCDFVGDERCESLSDVKDFDKCAQKFLSLIPSCCFATMQTYSPIKCSNNEDQHIEDDAYGLSPISPTLSHTLHPLNNYIEYLNDGHYAIKCCQTACKMWSTSYTVAKDENAQSPVSRANNEVNATQVPETQSTISQSTNWGESCLIGPFLSNVFDRLSNMQSNDVYTNLQLTGLLSRLATYSQPILRSFLLNPHLTASCKCRNLWSVLSTVQQQLEKSAAEIDNFVDLWIKTKDFFKSREELLMKSDSRKHSNTSSEVFITIETPKEPKRRSISQLLFRSRAQSTPVNPHTLKSIGNGAGYKYINKRHSRVDEAIEAEQLAKSLQQQRTALSIVVLEEFLKELSALAQEHFILGYTSECRVN</sequence>
<dbReference type="STRING" id="299467.A0A443SSJ9"/>
<dbReference type="Pfam" id="PF19311">
    <property type="entry name" value="KELAA"/>
    <property type="match status" value="1"/>
</dbReference>
<name>A0A443SSJ9_9ACAR</name>
<evidence type="ECO:0000256" key="1">
    <source>
        <dbReference type="ARBA" id="ARBA00024336"/>
    </source>
</evidence>
<evidence type="ECO:0000259" key="4">
    <source>
        <dbReference type="Pfam" id="PF19314"/>
    </source>
</evidence>
<keyword evidence="3" id="KW-1133">Transmembrane helix</keyword>
<evidence type="ECO:0000313" key="6">
    <source>
        <dbReference type="Proteomes" id="UP000288716"/>
    </source>
</evidence>
<feature type="transmembrane region" description="Helical" evidence="3">
    <location>
        <begin position="120"/>
        <end position="139"/>
    </location>
</feature>
<dbReference type="Pfam" id="PF10257">
    <property type="entry name" value="RAI16-like"/>
    <property type="match status" value="1"/>
</dbReference>
<keyword evidence="3" id="KW-0812">Transmembrane</keyword>
<feature type="compositionally biased region" description="Low complexity" evidence="2">
    <location>
        <begin position="11"/>
        <end position="23"/>
    </location>
</feature>
<dbReference type="Proteomes" id="UP000288716">
    <property type="component" value="Unassembled WGS sequence"/>
</dbReference>
<dbReference type="Pfam" id="PF19314">
    <property type="entry name" value="DUF5917"/>
    <property type="match status" value="1"/>
</dbReference>
<accession>A0A443SSJ9</accession>
<dbReference type="OrthoDB" id="6287422at2759"/>
<keyword evidence="6" id="KW-1185">Reference proteome</keyword>
<gene>
    <name evidence="5" type="ORF">B4U80_04236</name>
</gene>
<evidence type="ECO:0000256" key="2">
    <source>
        <dbReference type="SAM" id="MobiDB-lite"/>
    </source>
</evidence>
<evidence type="ECO:0000313" key="5">
    <source>
        <dbReference type="EMBL" id="RWS30496.1"/>
    </source>
</evidence>
<protein>
    <recommendedName>
        <fullName evidence="4">FHF complex subunit HOOK-interacting protein C-terminal domain-containing protein</fullName>
    </recommendedName>
</protein>
<dbReference type="InterPro" id="IPR019384">
    <property type="entry name" value="FHIP"/>
</dbReference>
<feature type="region of interest" description="Disordered" evidence="2">
    <location>
        <begin position="1"/>
        <end position="28"/>
    </location>
</feature>
<keyword evidence="3" id="KW-0472">Membrane</keyword>
<dbReference type="EMBL" id="NCKV01000479">
    <property type="protein sequence ID" value="RWS30496.1"/>
    <property type="molecule type" value="Genomic_DNA"/>
</dbReference>
<dbReference type="AlphaFoldDB" id="A0A443SSJ9"/>
<organism evidence="5 6">
    <name type="scientific">Leptotrombidium deliense</name>
    <dbReference type="NCBI Taxonomy" id="299467"/>
    <lineage>
        <taxon>Eukaryota</taxon>
        <taxon>Metazoa</taxon>
        <taxon>Ecdysozoa</taxon>
        <taxon>Arthropoda</taxon>
        <taxon>Chelicerata</taxon>
        <taxon>Arachnida</taxon>
        <taxon>Acari</taxon>
        <taxon>Acariformes</taxon>
        <taxon>Trombidiformes</taxon>
        <taxon>Prostigmata</taxon>
        <taxon>Anystina</taxon>
        <taxon>Parasitengona</taxon>
        <taxon>Trombiculoidea</taxon>
        <taxon>Trombiculidae</taxon>
        <taxon>Leptotrombidium</taxon>
    </lineage>
</organism>
<dbReference type="InterPro" id="IPR045669">
    <property type="entry name" value="FHIP_C"/>
</dbReference>
<proteinExistence type="inferred from homology"/>
<reference evidence="5 6" key="1">
    <citation type="journal article" date="2018" name="Gigascience">
        <title>Genomes of trombidid mites reveal novel predicted allergens and laterally-transferred genes associated with secondary metabolism.</title>
        <authorList>
            <person name="Dong X."/>
            <person name="Chaisiri K."/>
            <person name="Xia D."/>
            <person name="Armstrong S.D."/>
            <person name="Fang Y."/>
            <person name="Donnelly M.J."/>
            <person name="Kadowaki T."/>
            <person name="McGarry J.W."/>
            <person name="Darby A.C."/>
            <person name="Makepeace B.L."/>
        </authorList>
    </citation>
    <scope>NUCLEOTIDE SEQUENCE [LARGE SCALE GENOMIC DNA]</scope>
    <source>
        <strain evidence="5">UoL-UT</strain>
    </source>
</reference>
<dbReference type="VEuPathDB" id="VectorBase:LDEU001542"/>
<feature type="domain" description="FHF complex subunit HOOK-interacting protein C-terminal" evidence="4">
    <location>
        <begin position="634"/>
        <end position="725"/>
    </location>
</feature>
<dbReference type="PANTHER" id="PTHR21705:SF11">
    <property type="entry name" value="FHIP FAMILY PROTEIN CG3558"/>
    <property type="match status" value="1"/>
</dbReference>
<evidence type="ECO:0000256" key="3">
    <source>
        <dbReference type="SAM" id="Phobius"/>
    </source>
</evidence>
<comment type="similarity">
    <text evidence="1">Belongs to the FHIP family.</text>
</comment>